<dbReference type="Gene3D" id="2.60.40.1120">
    <property type="entry name" value="Carboxypeptidase-like, regulatory domain"/>
    <property type="match status" value="1"/>
</dbReference>
<name>A0A8B3S6R7_9EURY</name>
<dbReference type="SUPFAM" id="SSF49464">
    <property type="entry name" value="Carboxypeptidase regulatory domain-like"/>
    <property type="match status" value="1"/>
</dbReference>
<organism evidence="2 3">
    <name type="scientific">Candidatus Argoarchaeum ethanivorans</name>
    <dbReference type="NCBI Taxonomy" id="2608793"/>
    <lineage>
        <taxon>Archaea</taxon>
        <taxon>Methanobacteriati</taxon>
        <taxon>Methanobacteriota</taxon>
        <taxon>Stenosarchaea group</taxon>
        <taxon>Methanomicrobia</taxon>
        <taxon>Methanosarcinales</taxon>
        <taxon>Methanosarcinales incertae sedis</taxon>
        <taxon>GOM Arc I cluster</taxon>
        <taxon>Candidatus Argoarchaeum</taxon>
    </lineage>
</organism>
<reference evidence="3" key="1">
    <citation type="submission" date="2019-01" db="EMBL/GenBank/DDBJ databases">
        <title>Anaerobic oxidation of ethane by archaea from a marine hydrocarbon seep.</title>
        <authorList>
            <person name="Musat F."/>
        </authorList>
    </citation>
    <scope>NUCLEOTIDE SEQUENCE [LARGE SCALE GENOMIC DNA]</scope>
</reference>
<evidence type="ECO:0000313" key="3">
    <source>
        <dbReference type="Proteomes" id="UP000291831"/>
    </source>
</evidence>
<dbReference type="AlphaFoldDB" id="A0A8B3S6R7"/>
<dbReference type="InterPro" id="IPR008701">
    <property type="entry name" value="NPP1"/>
</dbReference>
<accession>A0A8B3S6R7</accession>
<dbReference type="InterPro" id="IPR013784">
    <property type="entry name" value="Carb-bd-like_fold"/>
</dbReference>
<dbReference type="Gene3D" id="2.60.40.10">
    <property type="entry name" value="Immunoglobulins"/>
    <property type="match status" value="2"/>
</dbReference>
<dbReference type="InterPro" id="IPR008969">
    <property type="entry name" value="CarboxyPept-like_regulatory"/>
</dbReference>
<keyword evidence="1" id="KW-0472">Membrane</keyword>
<protein>
    <recommendedName>
        <fullName evidence="4">PKD domain-containing protein</fullName>
    </recommendedName>
</protein>
<dbReference type="SUPFAM" id="SSF63825">
    <property type="entry name" value="YWTD domain"/>
    <property type="match status" value="1"/>
</dbReference>
<dbReference type="SUPFAM" id="SSF49452">
    <property type="entry name" value="Starch-binding domain-like"/>
    <property type="match status" value="1"/>
</dbReference>
<dbReference type="Proteomes" id="UP000291831">
    <property type="component" value="Unassembled WGS sequence"/>
</dbReference>
<evidence type="ECO:0008006" key="4">
    <source>
        <dbReference type="Google" id="ProtNLM"/>
    </source>
</evidence>
<gene>
    <name evidence="2" type="ORF">AEth_00238</name>
</gene>
<dbReference type="EMBL" id="RPGO01000004">
    <property type="protein sequence ID" value="RZB32892.1"/>
    <property type="molecule type" value="Genomic_DNA"/>
</dbReference>
<keyword evidence="1" id="KW-1133">Transmembrane helix</keyword>
<dbReference type="GO" id="GO:0030246">
    <property type="term" value="F:carbohydrate binding"/>
    <property type="evidence" value="ECO:0007669"/>
    <property type="project" value="InterPro"/>
</dbReference>
<keyword evidence="1" id="KW-0812">Transmembrane</keyword>
<dbReference type="InterPro" id="IPR035986">
    <property type="entry name" value="PKD_dom_sf"/>
</dbReference>
<sequence length="1050" mass="117765">MFIKRKSLTSPIPISTGYSDLKEKQKMGGKIMRKNMMKILSCLIVVGSMFAGVVPCAGAPGDDYHVYSKLNAPGTGLVWAAGGYVEYYGIPEWGDEIQYVYFLQREGSRTIAYKVKVWVTNEGSAADPTPYIDIRQHPDHPTHTGPIEPRHFEIVSSFDITEYADTGGWASDEFHVDSTGVYLGAWPHGINKWDHDWNYIDQIANPPPSPYETQSLAYDPAGNVWYAGNYDRKILQLSDTDGDADFMDETWQYIFTTPDYAGSHHDGMEYVGGYLWISDMTSDIIAKWQYNDSTDTWAEIGRYSYTEAAVVEGMGFGPNDHFWIGGYGYAYIYELGNEITKGYPLAEAGHDVEAHPPTIPVKFDASGSHHTDPAKEIVLYEWDFESDGTGDYSGTDLIVEHTYPAYYNLDGSIDWDKSAKDYTASLRVTDNSDQPLRDTDTCIVHITAPPWKPVADPDGPYEGYEGIPVQLDGSKSYDPESKMFPPDHSWYETIAKYEWDLDYDGEFDDSTDVKPSWTWDSQGIYIVGLKITDSQASGPGGTIGPLDVDMKYATVTVKPKAILFAPNMWFGSTEEYFATTPFFYTDDIFETSGEKSKTEYLELSEDQKWDNFTIFYHIAETGDEIVYEYWFYYAFNDYVNKHYHDWETVFVFVDKDTEEVTRVVASAHLDMMPNNEYVNPQFGVGEHAGILIEEGSHASCTDRNNNGLFERDTDVTNGYVTINVPVIIYFPFPPHIEWKQIKIPFGCWGIGWLPPYIWDEEDQLNGHQIKFNDQHYKLKEITSDFISKFGGLNNFPDSPKYAHITIDINVPIIGGTFTHTIELLGDSPEHPWIDVDGRYYHPEKIIPKLSDFVTGIIEGSDTTGAIVVILSNDTYYTFAGENGSFLINNVSPGIHDIVVNLDGHAPYKQRFIHSSNTTAGVGGILHLIPEPEAFRIEGTVTDENGSIIINAVIDVYDENGVRLFTTLTDENGQYLVIVSEEQVYTVTASTETEEGSVEVSGEAGSVVEGDIRTTKKAGAVPVPVLSSVGMLVLVILMLVILVNEAIKKKE</sequence>
<feature type="transmembrane region" description="Helical" evidence="1">
    <location>
        <begin position="1022"/>
        <end position="1042"/>
    </location>
</feature>
<dbReference type="InterPro" id="IPR013783">
    <property type="entry name" value="Ig-like_fold"/>
</dbReference>
<dbReference type="Pfam" id="PF05630">
    <property type="entry name" value="NPP1"/>
    <property type="match status" value="1"/>
</dbReference>
<dbReference type="SUPFAM" id="SSF49299">
    <property type="entry name" value="PKD domain"/>
    <property type="match status" value="2"/>
</dbReference>
<evidence type="ECO:0000313" key="2">
    <source>
        <dbReference type="EMBL" id="RZB32892.1"/>
    </source>
</evidence>
<evidence type="ECO:0000256" key="1">
    <source>
        <dbReference type="SAM" id="Phobius"/>
    </source>
</evidence>
<proteinExistence type="predicted"/>
<comment type="caution">
    <text evidence="2">The sequence shown here is derived from an EMBL/GenBank/DDBJ whole genome shotgun (WGS) entry which is preliminary data.</text>
</comment>
<dbReference type="CDD" id="cd00146">
    <property type="entry name" value="PKD"/>
    <property type="match status" value="1"/>
</dbReference>